<keyword evidence="2" id="KW-1185">Reference proteome</keyword>
<gene>
    <name evidence="1" type="ORF">MPAN_004210</name>
</gene>
<evidence type="ECO:0000313" key="2">
    <source>
        <dbReference type="Proteomes" id="UP000620133"/>
    </source>
</evidence>
<dbReference type="AlphaFoldDB" id="A0A7U9TJK5"/>
<sequence length="64" mass="7153">MVASKKTAVQNMVAKHRCKIGGGREIKALEVKTSGAIFLAKHDDYFNLMGTSLLMEKIKRFLNL</sequence>
<organism evidence="1 2">
    <name type="scientific">Mariniplasma anaerobium</name>
    <dbReference type="NCBI Taxonomy" id="2735436"/>
    <lineage>
        <taxon>Bacteria</taxon>
        <taxon>Bacillati</taxon>
        <taxon>Mycoplasmatota</taxon>
        <taxon>Mollicutes</taxon>
        <taxon>Acholeplasmatales</taxon>
        <taxon>Acholeplasmataceae</taxon>
        <taxon>Mariniplasma</taxon>
    </lineage>
</organism>
<accession>A0A7U9TJK5</accession>
<dbReference type="EMBL" id="AP024412">
    <property type="protein sequence ID" value="BCR35528.1"/>
    <property type="molecule type" value="Genomic_DNA"/>
</dbReference>
<evidence type="ECO:0000313" key="1">
    <source>
        <dbReference type="EMBL" id="BCR35528.1"/>
    </source>
</evidence>
<dbReference type="KEGG" id="manr:MPAN_004210"/>
<protein>
    <submittedName>
        <fullName evidence="1">Uncharacterized protein</fullName>
    </submittedName>
</protein>
<proteinExistence type="predicted"/>
<reference evidence="1" key="1">
    <citation type="submission" date="2021-01" db="EMBL/GenBank/DDBJ databases">
        <title>Draft genome sequence of Acholeplasmataceae bacterium strain Mahy22.</title>
        <authorList>
            <person name="Watanabe M."/>
            <person name="Kojima H."/>
            <person name="Fukui M."/>
        </authorList>
    </citation>
    <scope>NUCLEOTIDE SEQUENCE</scope>
    <source>
        <strain evidence="1">Mahy22</strain>
    </source>
</reference>
<name>A0A7U9TJK5_9MOLU</name>
<dbReference type="Proteomes" id="UP000620133">
    <property type="component" value="Chromosome"/>
</dbReference>